<proteinExistence type="inferred from homology"/>
<feature type="transmembrane region" description="Helical" evidence="8">
    <location>
        <begin position="58"/>
        <end position="77"/>
    </location>
</feature>
<evidence type="ECO:0000313" key="10">
    <source>
        <dbReference type="Proteomes" id="UP001267426"/>
    </source>
</evidence>
<evidence type="ECO:0000256" key="2">
    <source>
        <dbReference type="ARBA" id="ARBA00008806"/>
    </source>
</evidence>
<dbReference type="Pfam" id="PF02534">
    <property type="entry name" value="T4SS-DNA_transf"/>
    <property type="match status" value="1"/>
</dbReference>
<evidence type="ECO:0000256" key="4">
    <source>
        <dbReference type="ARBA" id="ARBA00022692"/>
    </source>
</evidence>
<sequence length="631" mass="66708">MEAQDTVPGSRPGGALLALLAVPVGVASIVATHALAWYAEFHPALGDPLHDPAPPVVVVVWALTAAAFGGIGHTLLVDRNRGGWALVLLVMVMAPVLVGPLYQPSDGARWIAQAVRTVGAGSPPVQVAGWSFAVSWLVALVAMVVLTRPEPRETSSSHGSASWGDGAALADATGGVLVGRGQPKHSKKPGPVLRYDGPGHLLTVAPTRAGKGVGAVVPNLLNHGGSVVVTDPKGENFALTAVHRRQRLGQRVVGLDPFGLAGRLGLPESEVEAARGALNPLDLIDSASPDAADDAAMIADMLVVPQPGGGAGAFWDEEAKALLAGLVLYVALSRVSAERSLPHVRELLTLAPEAFDDLLVTMGGHPDATVQRTSNRLRQKADRERSGVVSSAQSHTHFLDSPRMLAVLGESTFDPADLARGELSIYLMVPPDRLDTFSRWLRLVVATSLVAVTRARPITVGGGGGPGGKGPGRVLFLLDEFAQLGPMAPVRRAVSLMAGYGVQVWPFLQDLGQLKQTYPKDWETFVANTDVVQAFGTTDQFTAEYLSKMAGTRTVFSHGATTGKSRSRGKSRSSGRSEGASLSEHGRPLVMPDELRLMDEAEQLLLVRGHRPVRCRKLRFYEDAEFEGLTP</sequence>
<keyword evidence="4 8" id="KW-0812">Transmembrane</keyword>
<dbReference type="RefSeq" id="WP_311662745.1">
    <property type="nucleotide sequence ID" value="NZ_JAVRHT010000012.1"/>
</dbReference>
<dbReference type="PANTHER" id="PTHR37937:SF1">
    <property type="entry name" value="CONJUGATIVE TRANSFER: DNA TRANSPORT"/>
    <property type="match status" value="1"/>
</dbReference>
<dbReference type="CDD" id="cd01127">
    <property type="entry name" value="TrwB_TraG_TraD_VirD4"/>
    <property type="match status" value="2"/>
</dbReference>
<dbReference type="PANTHER" id="PTHR37937">
    <property type="entry name" value="CONJUGATIVE TRANSFER: DNA TRANSPORT"/>
    <property type="match status" value="1"/>
</dbReference>
<evidence type="ECO:0000256" key="7">
    <source>
        <dbReference type="SAM" id="MobiDB-lite"/>
    </source>
</evidence>
<keyword evidence="6 8" id="KW-0472">Membrane</keyword>
<feature type="region of interest" description="Disordered" evidence="7">
    <location>
        <begin position="557"/>
        <end position="588"/>
    </location>
</feature>
<feature type="transmembrane region" description="Helical" evidence="8">
    <location>
        <begin position="16"/>
        <end position="38"/>
    </location>
</feature>
<dbReference type="InterPro" id="IPR051539">
    <property type="entry name" value="T4SS-coupling_protein"/>
</dbReference>
<evidence type="ECO:0000256" key="8">
    <source>
        <dbReference type="SAM" id="Phobius"/>
    </source>
</evidence>
<protein>
    <submittedName>
        <fullName evidence="9">Type IV secretory system conjugative DNA transfer family protein</fullName>
    </submittedName>
</protein>
<evidence type="ECO:0000256" key="1">
    <source>
        <dbReference type="ARBA" id="ARBA00004651"/>
    </source>
</evidence>
<evidence type="ECO:0000256" key="6">
    <source>
        <dbReference type="ARBA" id="ARBA00023136"/>
    </source>
</evidence>
<dbReference type="SUPFAM" id="SSF52540">
    <property type="entry name" value="P-loop containing nucleoside triphosphate hydrolases"/>
    <property type="match status" value="1"/>
</dbReference>
<accession>A0ABU3BQ36</accession>
<dbReference type="InterPro" id="IPR003688">
    <property type="entry name" value="TraG/VirD4"/>
</dbReference>
<evidence type="ECO:0000313" key="9">
    <source>
        <dbReference type="EMBL" id="MDT0631402.1"/>
    </source>
</evidence>
<dbReference type="Proteomes" id="UP001267426">
    <property type="component" value="Unassembled WGS sequence"/>
</dbReference>
<dbReference type="EMBL" id="JAVRHT010000012">
    <property type="protein sequence ID" value="MDT0631402.1"/>
    <property type="molecule type" value="Genomic_DNA"/>
</dbReference>
<keyword evidence="5 8" id="KW-1133">Transmembrane helix</keyword>
<keyword evidence="3" id="KW-1003">Cell membrane</keyword>
<keyword evidence="10" id="KW-1185">Reference proteome</keyword>
<name>A0ABU3BQ36_9BACT</name>
<comment type="subcellular location">
    <subcellularLocation>
        <location evidence="1">Cell membrane</location>
        <topology evidence="1">Multi-pass membrane protein</topology>
    </subcellularLocation>
</comment>
<organism evidence="9 10">
    <name type="scientific">Rubrivirga litoralis</name>
    <dbReference type="NCBI Taxonomy" id="3075598"/>
    <lineage>
        <taxon>Bacteria</taxon>
        <taxon>Pseudomonadati</taxon>
        <taxon>Rhodothermota</taxon>
        <taxon>Rhodothermia</taxon>
        <taxon>Rhodothermales</taxon>
        <taxon>Rubricoccaceae</taxon>
        <taxon>Rubrivirga</taxon>
    </lineage>
</organism>
<evidence type="ECO:0000256" key="5">
    <source>
        <dbReference type="ARBA" id="ARBA00022989"/>
    </source>
</evidence>
<gene>
    <name evidence="9" type="ORF">RM540_06525</name>
</gene>
<feature type="compositionally biased region" description="Low complexity" evidence="7">
    <location>
        <begin position="574"/>
        <end position="583"/>
    </location>
</feature>
<dbReference type="Gene3D" id="3.40.50.300">
    <property type="entry name" value="P-loop containing nucleotide triphosphate hydrolases"/>
    <property type="match status" value="1"/>
</dbReference>
<feature type="region of interest" description="Disordered" evidence="7">
    <location>
        <begin position="369"/>
        <end position="393"/>
    </location>
</feature>
<comment type="caution">
    <text evidence="9">The sequence shown here is derived from an EMBL/GenBank/DDBJ whole genome shotgun (WGS) entry which is preliminary data.</text>
</comment>
<comment type="similarity">
    <text evidence="2">Belongs to the VirD4/TraG family.</text>
</comment>
<dbReference type="InterPro" id="IPR027417">
    <property type="entry name" value="P-loop_NTPase"/>
</dbReference>
<reference evidence="9 10" key="1">
    <citation type="submission" date="2023-09" db="EMBL/GenBank/DDBJ databases">
        <authorList>
            <person name="Rey-Velasco X."/>
        </authorList>
    </citation>
    <scope>NUCLEOTIDE SEQUENCE [LARGE SCALE GENOMIC DNA]</scope>
    <source>
        <strain evidence="9 10">F394</strain>
    </source>
</reference>
<evidence type="ECO:0000256" key="3">
    <source>
        <dbReference type="ARBA" id="ARBA00022475"/>
    </source>
</evidence>
<feature type="transmembrane region" description="Helical" evidence="8">
    <location>
        <begin position="84"/>
        <end position="102"/>
    </location>
</feature>